<proteinExistence type="predicted"/>
<feature type="transmembrane region" description="Helical" evidence="1">
    <location>
        <begin position="83"/>
        <end position="101"/>
    </location>
</feature>
<evidence type="ECO:0000256" key="1">
    <source>
        <dbReference type="SAM" id="Phobius"/>
    </source>
</evidence>
<name>A0ABX2I884_BLAHA</name>
<keyword evidence="3" id="KW-1185">Reference proteome</keyword>
<feature type="transmembrane region" description="Helical" evidence="1">
    <location>
        <begin position="113"/>
        <end position="132"/>
    </location>
</feature>
<feature type="transmembrane region" description="Helical" evidence="1">
    <location>
        <begin position="152"/>
        <end position="174"/>
    </location>
</feature>
<keyword evidence="1" id="KW-0812">Transmembrane</keyword>
<accession>A0ABX2I884</accession>
<gene>
    <name evidence="2" type="ORF">G5A70_02565</name>
</gene>
<feature type="transmembrane region" description="Helical" evidence="1">
    <location>
        <begin position="24"/>
        <end position="41"/>
    </location>
</feature>
<keyword evidence="1" id="KW-0472">Membrane</keyword>
<feature type="transmembrane region" description="Helical" evidence="1">
    <location>
        <begin position="203"/>
        <end position="222"/>
    </location>
</feature>
<dbReference type="EMBL" id="JAAITA010000002">
    <property type="protein sequence ID" value="NSJ85092.1"/>
    <property type="molecule type" value="Genomic_DNA"/>
</dbReference>
<evidence type="ECO:0000313" key="2">
    <source>
        <dbReference type="EMBL" id="NSJ85092.1"/>
    </source>
</evidence>
<feature type="transmembrane region" description="Helical" evidence="1">
    <location>
        <begin position="53"/>
        <end position="77"/>
    </location>
</feature>
<protein>
    <submittedName>
        <fullName evidence="2">Uncharacterized protein</fullName>
    </submittedName>
</protein>
<comment type="caution">
    <text evidence="2">The sequence shown here is derived from an EMBL/GenBank/DDBJ whole genome shotgun (WGS) entry which is preliminary data.</text>
</comment>
<reference evidence="2 3" key="1">
    <citation type="journal article" date="2020" name="Cell Host Microbe">
        <title>Functional and Genomic Variation between Human-Derived Isolates of Lachnospiraceae Reveals Inter- and Intra-Species Diversity.</title>
        <authorList>
            <person name="Sorbara M.T."/>
            <person name="Littmann E.R."/>
            <person name="Fontana E."/>
            <person name="Moody T.U."/>
            <person name="Kohout C.E."/>
            <person name="Gjonbalaj M."/>
            <person name="Eaton V."/>
            <person name="Seok R."/>
            <person name="Leiner I.M."/>
            <person name="Pamer E.G."/>
        </authorList>
    </citation>
    <scope>NUCLEOTIDE SEQUENCE [LARGE SCALE GENOMIC DNA]</scope>
    <source>
        <strain evidence="2 3">MSK.15.26</strain>
    </source>
</reference>
<feature type="transmembrane region" description="Helical" evidence="1">
    <location>
        <begin position="234"/>
        <end position="252"/>
    </location>
</feature>
<keyword evidence="1" id="KW-1133">Transmembrane helix</keyword>
<organism evidence="2 3">
    <name type="scientific">Blautia hansenii</name>
    <name type="common">Ruminococcus hansenii</name>
    <dbReference type="NCBI Taxonomy" id="1322"/>
    <lineage>
        <taxon>Bacteria</taxon>
        <taxon>Bacillati</taxon>
        <taxon>Bacillota</taxon>
        <taxon>Clostridia</taxon>
        <taxon>Lachnospirales</taxon>
        <taxon>Lachnospiraceae</taxon>
        <taxon>Blautia</taxon>
    </lineage>
</organism>
<sequence>MKIKYPAEAFALGMVLFSAGMKEAFAAGILVILAVVFAEVLKNLLESRIPRWSLMGCVCVGTAAISSSAFLLGFSALGLEMEWGTWLMTLILGLFAAKHVISENIDAEYGELLWESAVCWGFWILFAIGREFFGTGEIFGNLIMKAEFQSGIFQDVIFGFLTAGISLACANSVLKKNHTDTRTLWLVIPLALFMRPFDMESFGQVAGLIWTAAVPVVLFWSVQKTLKFANTWKAFRGLPVEMLSMGFIYMILSIY</sequence>
<dbReference type="RefSeq" id="WP_173748010.1">
    <property type="nucleotide sequence ID" value="NZ_JAAITA010000002.1"/>
</dbReference>
<evidence type="ECO:0000313" key="3">
    <source>
        <dbReference type="Proteomes" id="UP000822142"/>
    </source>
</evidence>
<dbReference type="Proteomes" id="UP000822142">
    <property type="component" value="Unassembled WGS sequence"/>
</dbReference>